<dbReference type="Pfam" id="PF02458">
    <property type="entry name" value="Transferase"/>
    <property type="match status" value="1"/>
</dbReference>
<evidence type="ECO:0000313" key="3">
    <source>
        <dbReference type="RefSeq" id="XP_010264391.1"/>
    </source>
</evidence>
<dbReference type="AlphaFoldDB" id="A0A1U8AFG9"/>
<dbReference type="Gene3D" id="3.30.559.10">
    <property type="entry name" value="Chloramphenicol acetyltransferase-like domain"/>
    <property type="match status" value="1"/>
</dbReference>
<gene>
    <name evidence="3" type="primary">LOC104602403</name>
</gene>
<name>A0A1U8AFG9_NELNU</name>
<dbReference type="PANTHER" id="PTHR31896">
    <property type="entry name" value="FAMILY REGULATORY PROTEIN, PUTATIVE (AFU_ORTHOLOGUE AFUA_3G14730)-RELATED"/>
    <property type="match status" value="1"/>
</dbReference>
<reference evidence="3" key="1">
    <citation type="submission" date="2025-08" db="UniProtKB">
        <authorList>
            <consortium name="RefSeq"/>
        </authorList>
    </citation>
    <scope>IDENTIFICATION</scope>
</reference>
<proteinExistence type="predicted"/>
<dbReference type="OrthoDB" id="1862401at2759"/>
<dbReference type="OMA" id="ACRSATW"/>
<dbReference type="InterPro" id="IPR051283">
    <property type="entry name" value="Sec_Metabolite_Acyltrans"/>
</dbReference>
<evidence type="ECO:0000256" key="1">
    <source>
        <dbReference type="ARBA" id="ARBA00022679"/>
    </source>
</evidence>
<keyword evidence="1" id="KW-0808">Transferase</keyword>
<dbReference type="KEGG" id="nnu:104602403"/>
<accession>A0A1U8AFG9</accession>
<sequence length="265" mass="29811">MISSSSLMIISKCIVFLEHESSLGLLKLSVSDLHMLSCHYLQKGLFYTHPPLPIDSLLSFLKRGLSKTLIYFPALAGRLIIDDDGYVYISCNDAGIDFLHANAAHLPIRDILSPIHVLDSIKELFAFDRTISYDSHFKPIATVHVTDLADGIFIGCIVNHVVADSMSFWNFFNAFAEVCRGVNKLTRPPDFCHNFVNGSLAVLRFPEGGPQVTFSADAPLSERIFHFSREAILKLKCRANKWVDRRLTIEAEILALQPYYIHEPD</sequence>
<dbReference type="SUPFAM" id="SSF52777">
    <property type="entry name" value="CoA-dependent acyltransferases"/>
    <property type="match status" value="1"/>
</dbReference>
<organism evidence="2 3">
    <name type="scientific">Nelumbo nucifera</name>
    <name type="common">Sacred lotus</name>
    <dbReference type="NCBI Taxonomy" id="4432"/>
    <lineage>
        <taxon>Eukaryota</taxon>
        <taxon>Viridiplantae</taxon>
        <taxon>Streptophyta</taxon>
        <taxon>Embryophyta</taxon>
        <taxon>Tracheophyta</taxon>
        <taxon>Spermatophyta</taxon>
        <taxon>Magnoliopsida</taxon>
        <taxon>Proteales</taxon>
        <taxon>Nelumbonaceae</taxon>
        <taxon>Nelumbo</taxon>
    </lineage>
</organism>
<dbReference type="RefSeq" id="XP_010264391.1">
    <property type="nucleotide sequence ID" value="XM_010266089.1"/>
</dbReference>
<dbReference type="GO" id="GO:0016747">
    <property type="term" value="F:acyltransferase activity, transferring groups other than amino-acyl groups"/>
    <property type="evidence" value="ECO:0000318"/>
    <property type="project" value="GO_Central"/>
</dbReference>
<dbReference type="GO" id="GO:0005737">
    <property type="term" value="C:cytoplasm"/>
    <property type="evidence" value="ECO:0000318"/>
    <property type="project" value="GO_Central"/>
</dbReference>
<dbReference type="GeneID" id="104602403"/>
<protein>
    <submittedName>
        <fullName evidence="3">Uncharacterized acetyltransferase At3g50280-like</fullName>
    </submittedName>
</protein>
<keyword evidence="2" id="KW-1185">Reference proteome</keyword>
<dbReference type="Proteomes" id="UP000189703">
    <property type="component" value="Unplaced"/>
</dbReference>
<evidence type="ECO:0000313" key="2">
    <source>
        <dbReference type="Proteomes" id="UP000189703"/>
    </source>
</evidence>
<dbReference type="PANTHER" id="PTHR31896:SF64">
    <property type="entry name" value="TRICHOTHECENE 3-O-ACETYLTRANSFERASE"/>
    <property type="match status" value="1"/>
</dbReference>
<dbReference type="eggNOG" id="ENOG502QT4F">
    <property type="taxonomic scope" value="Eukaryota"/>
</dbReference>
<dbReference type="InterPro" id="IPR023213">
    <property type="entry name" value="CAT-like_dom_sf"/>
</dbReference>